<dbReference type="OrthoDB" id="5077820at2"/>
<comment type="caution">
    <text evidence="1">The sequence shown here is derived from an EMBL/GenBank/DDBJ whole genome shotgun (WGS) entry which is preliminary data.</text>
</comment>
<evidence type="ECO:0008006" key="3">
    <source>
        <dbReference type="Google" id="ProtNLM"/>
    </source>
</evidence>
<keyword evidence="2" id="KW-1185">Reference proteome</keyword>
<dbReference type="AlphaFoldDB" id="A0A6I4LVS2"/>
<dbReference type="Proteomes" id="UP000471147">
    <property type="component" value="Unassembled WGS sequence"/>
</dbReference>
<evidence type="ECO:0000313" key="2">
    <source>
        <dbReference type="Proteomes" id="UP000471147"/>
    </source>
</evidence>
<organism evidence="1 2">
    <name type="scientific">Sphingorhabdus profundilacus</name>
    <dbReference type="NCBI Taxonomy" id="2509718"/>
    <lineage>
        <taxon>Bacteria</taxon>
        <taxon>Pseudomonadati</taxon>
        <taxon>Pseudomonadota</taxon>
        <taxon>Alphaproteobacteria</taxon>
        <taxon>Sphingomonadales</taxon>
        <taxon>Sphingomonadaceae</taxon>
        <taxon>Sphingorhabdus</taxon>
    </lineage>
</organism>
<protein>
    <recommendedName>
        <fullName evidence="3">DUF262 domain-containing protein</fullName>
    </recommendedName>
</protein>
<dbReference type="RefSeq" id="WP_160353639.1">
    <property type="nucleotide sequence ID" value="NZ_SDWJ01000002.1"/>
</dbReference>
<name>A0A6I4LVS2_9SPHN</name>
<dbReference type="EMBL" id="SDWJ01000002">
    <property type="protein sequence ID" value="MVZ97637.1"/>
    <property type="molecule type" value="Genomic_DNA"/>
</dbReference>
<sequence>MLECTSVDFDHRIGCFAVNCRADYRWYLENTQGSEDLLSIQRKIITGRKTYQTLRADLTRGCLLPPIVLAVSGIEVPEEMKSHPENAIFSLSDEKKDELAAAIVARSNAGIRIVDGLQRTNALRDVCGTLSGKDLDDFLSRPVRLEFWINISFYALAYRMLLLNAGQKPMSMKHQLEIVAENMQTELQTINGLEVITSMDSRRRSVPGQFQLSALAGAFQAWLQRQPHIDLRNAVTEQLLADEAIEALGRGMSLDGNKQGEEFTEFVKWLVVLDSKLGTANLVFLGNETVLLGMAAAVSSGFYSESLKDRTQAAMVKLIADIDAKGLDEGLGPNLFSDMRNGFDVKKINVGKATRDFVNYAFSEYFRNEGEKTMPECWIQASAQVSS</sequence>
<evidence type="ECO:0000313" key="1">
    <source>
        <dbReference type="EMBL" id="MVZ97637.1"/>
    </source>
</evidence>
<reference evidence="1 2" key="1">
    <citation type="submission" date="2019-01" db="EMBL/GenBank/DDBJ databases">
        <title>Sphingorhabdus lacus sp.nov., isolated from an oligotrophic freshwater lake.</title>
        <authorList>
            <person name="Park M."/>
        </authorList>
    </citation>
    <scope>NUCLEOTIDE SEQUENCE [LARGE SCALE GENOMIC DNA]</scope>
    <source>
        <strain evidence="1 2">IMCC26285</strain>
    </source>
</reference>
<proteinExistence type="predicted"/>
<gene>
    <name evidence="1" type="ORF">EUU23_07950</name>
</gene>
<accession>A0A6I4LVS2</accession>